<dbReference type="AlphaFoldDB" id="A0A3S5AE77"/>
<reference evidence="2" key="1">
    <citation type="submission" date="2018-11" db="EMBL/GenBank/DDBJ databases">
        <authorList>
            <consortium name="Pathogen Informatics"/>
        </authorList>
    </citation>
    <scope>NUCLEOTIDE SEQUENCE</scope>
</reference>
<accession>A0A3S5AE77</accession>
<keyword evidence="3" id="KW-1185">Reference proteome</keyword>
<comment type="caution">
    <text evidence="2">The sequence shown here is derived from an EMBL/GenBank/DDBJ whole genome shotgun (WGS) entry which is preliminary data.</text>
</comment>
<keyword evidence="1" id="KW-0732">Signal</keyword>
<feature type="chain" id="PRO_5018717919" description="Secreted protein" evidence="1">
    <location>
        <begin position="17"/>
        <end position="120"/>
    </location>
</feature>
<proteinExistence type="predicted"/>
<evidence type="ECO:0000256" key="1">
    <source>
        <dbReference type="SAM" id="SignalP"/>
    </source>
</evidence>
<dbReference type="EMBL" id="CAAALY010036471">
    <property type="protein sequence ID" value="VEL18313.1"/>
    <property type="molecule type" value="Genomic_DNA"/>
</dbReference>
<gene>
    <name evidence="2" type="ORF">PXEA_LOCUS11753</name>
</gene>
<evidence type="ECO:0008006" key="4">
    <source>
        <dbReference type="Google" id="ProtNLM"/>
    </source>
</evidence>
<dbReference type="Proteomes" id="UP000784294">
    <property type="component" value="Unassembled WGS sequence"/>
</dbReference>
<feature type="signal peptide" evidence="1">
    <location>
        <begin position="1"/>
        <end position="16"/>
    </location>
</feature>
<sequence>MIALLLALSSLSCVFCIPLKGHIGRQAVSLDLFAKLFPLPEHEFAVTLSSEQPSQAIPLPGVEVFEGLCQFGRLMSTIDSHDQCHCQLFSSLANSRKGSYVCFLFFVSSQSPFHRMHDTT</sequence>
<evidence type="ECO:0000313" key="2">
    <source>
        <dbReference type="EMBL" id="VEL18313.1"/>
    </source>
</evidence>
<organism evidence="2 3">
    <name type="scientific">Protopolystoma xenopodis</name>
    <dbReference type="NCBI Taxonomy" id="117903"/>
    <lineage>
        <taxon>Eukaryota</taxon>
        <taxon>Metazoa</taxon>
        <taxon>Spiralia</taxon>
        <taxon>Lophotrochozoa</taxon>
        <taxon>Platyhelminthes</taxon>
        <taxon>Monogenea</taxon>
        <taxon>Polyopisthocotylea</taxon>
        <taxon>Polystomatidea</taxon>
        <taxon>Polystomatidae</taxon>
        <taxon>Protopolystoma</taxon>
    </lineage>
</organism>
<evidence type="ECO:0000313" key="3">
    <source>
        <dbReference type="Proteomes" id="UP000784294"/>
    </source>
</evidence>
<name>A0A3S5AE77_9PLAT</name>
<protein>
    <recommendedName>
        <fullName evidence="4">Secreted protein</fullName>
    </recommendedName>
</protein>